<dbReference type="GO" id="GO:0046872">
    <property type="term" value="F:metal ion binding"/>
    <property type="evidence" value="ECO:0007669"/>
    <property type="project" value="UniProtKB-KW"/>
</dbReference>
<protein>
    <recommendedName>
        <fullName evidence="5">Metallo-beta-lactamase domain-containing protein</fullName>
    </recommendedName>
</protein>
<dbReference type="AlphaFoldDB" id="X0THV7"/>
<keyword evidence="4" id="KW-0862">Zinc</keyword>
<evidence type="ECO:0000256" key="2">
    <source>
        <dbReference type="ARBA" id="ARBA00022723"/>
    </source>
</evidence>
<dbReference type="PANTHER" id="PTHR46233:SF3">
    <property type="entry name" value="HYDROXYACYLGLUTATHIONE HYDROLASE GLOC"/>
    <property type="match status" value="1"/>
</dbReference>
<dbReference type="InterPro" id="IPR036866">
    <property type="entry name" value="RibonucZ/Hydroxyglut_hydro"/>
</dbReference>
<sequence length="66" mass="7243">MKIDRLILGVYETNCYVLRSNEATKDCLIVDAGLEAGTLIKFLEEHQLNPAAVVLTHGHIDHIAGV</sequence>
<keyword evidence="2" id="KW-0479">Metal-binding</keyword>
<evidence type="ECO:0000256" key="1">
    <source>
        <dbReference type="ARBA" id="ARBA00001947"/>
    </source>
</evidence>
<dbReference type="InterPro" id="IPR051453">
    <property type="entry name" value="MBL_Glyoxalase_II"/>
</dbReference>
<organism evidence="6">
    <name type="scientific">marine sediment metagenome</name>
    <dbReference type="NCBI Taxonomy" id="412755"/>
    <lineage>
        <taxon>unclassified sequences</taxon>
        <taxon>metagenomes</taxon>
        <taxon>ecological metagenomes</taxon>
    </lineage>
</organism>
<name>X0THV7_9ZZZZ</name>
<evidence type="ECO:0000256" key="4">
    <source>
        <dbReference type="ARBA" id="ARBA00022833"/>
    </source>
</evidence>
<comment type="cofactor">
    <cofactor evidence="1">
        <name>Zn(2+)</name>
        <dbReference type="ChEBI" id="CHEBI:29105"/>
    </cofactor>
</comment>
<proteinExistence type="predicted"/>
<evidence type="ECO:0000256" key="3">
    <source>
        <dbReference type="ARBA" id="ARBA00022801"/>
    </source>
</evidence>
<dbReference type="Gene3D" id="3.60.15.10">
    <property type="entry name" value="Ribonuclease Z/Hydroxyacylglutathione hydrolase-like"/>
    <property type="match status" value="1"/>
</dbReference>
<gene>
    <name evidence="6" type="ORF">S01H1_25899</name>
</gene>
<dbReference type="EMBL" id="BARS01015675">
    <property type="protein sequence ID" value="GAF93113.1"/>
    <property type="molecule type" value="Genomic_DNA"/>
</dbReference>
<feature type="non-terminal residue" evidence="6">
    <location>
        <position position="66"/>
    </location>
</feature>
<feature type="domain" description="Metallo-beta-lactamase" evidence="5">
    <location>
        <begin position="9"/>
        <end position="66"/>
    </location>
</feature>
<comment type="caution">
    <text evidence="6">The sequence shown here is derived from an EMBL/GenBank/DDBJ whole genome shotgun (WGS) entry which is preliminary data.</text>
</comment>
<accession>X0THV7</accession>
<dbReference type="CDD" id="cd06262">
    <property type="entry name" value="metallo-hydrolase-like_MBL-fold"/>
    <property type="match status" value="1"/>
</dbReference>
<dbReference type="PANTHER" id="PTHR46233">
    <property type="entry name" value="HYDROXYACYLGLUTATHIONE HYDROLASE GLOC"/>
    <property type="match status" value="1"/>
</dbReference>
<dbReference type="GO" id="GO:0016787">
    <property type="term" value="F:hydrolase activity"/>
    <property type="evidence" value="ECO:0007669"/>
    <property type="project" value="UniProtKB-KW"/>
</dbReference>
<reference evidence="6" key="1">
    <citation type="journal article" date="2014" name="Front. Microbiol.">
        <title>High frequency of phylogenetically diverse reductive dehalogenase-homologous genes in deep subseafloor sedimentary metagenomes.</title>
        <authorList>
            <person name="Kawai M."/>
            <person name="Futagami T."/>
            <person name="Toyoda A."/>
            <person name="Takaki Y."/>
            <person name="Nishi S."/>
            <person name="Hori S."/>
            <person name="Arai W."/>
            <person name="Tsubouchi T."/>
            <person name="Morono Y."/>
            <person name="Uchiyama I."/>
            <person name="Ito T."/>
            <person name="Fujiyama A."/>
            <person name="Inagaki F."/>
            <person name="Takami H."/>
        </authorList>
    </citation>
    <scope>NUCLEOTIDE SEQUENCE</scope>
    <source>
        <strain evidence="6">Expedition CK06-06</strain>
    </source>
</reference>
<evidence type="ECO:0000259" key="5">
    <source>
        <dbReference type="Pfam" id="PF00753"/>
    </source>
</evidence>
<evidence type="ECO:0000313" key="6">
    <source>
        <dbReference type="EMBL" id="GAF93113.1"/>
    </source>
</evidence>
<dbReference type="Pfam" id="PF00753">
    <property type="entry name" value="Lactamase_B"/>
    <property type="match status" value="1"/>
</dbReference>
<dbReference type="SUPFAM" id="SSF56281">
    <property type="entry name" value="Metallo-hydrolase/oxidoreductase"/>
    <property type="match status" value="1"/>
</dbReference>
<dbReference type="InterPro" id="IPR001279">
    <property type="entry name" value="Metallo-B-lactamas"/>
</dbReference>
<keyword evidence="3" id="KW-0378">Hydrolase</keyword>